<name>A0A392TAP5_9FABA</name>
<dbReference type="EMBL" id="LXQA010542629">
    <property type="protein sequence ID" value="MCI58223.1"/>
    <property type="molecule type" value="Genomic_DNA"/>
</dbReference>
<dbReference type="AlphaFoldDB" id="A0A392TAP5"/>
<evidence type="ECO:0000313" key="1">
    <source>
        <dbReference type="EMBL" id="MCI58223.1"/>
    </source>
</evidence>
<protein>
    <submittedName>
        <fullName evidence="1">Uncharacterized protein</fullName>
    </submittedName>
</protein>
<sequence length="44" mass="4697">CQLQTTVSVLPQVVDLIVQVSDPILAAEDTIVPIISQVVEPPMP</sequence>
<proteinExistence type="predicted"/>
<reference evidence="1 2" key="1">
    <citation type="journal article" date="2018" name="Front. Plant Sci.">
        <title>Red Clover (Trifolium pratense) and Zigzag Clover (T. medium) - A Picture of Genomic Similarities and Differences.</title>
        <authorList>
            <person name="Dluhosova J."/>
            <person name="Istvanek J."/>
            <person name="Nedelnik J."/>
            <person name="Repkova J."/>
        </authorList>
    </citation>
    <scope>NUCLEOTIDE SEQUENCE [LARGE SCALE GENOMIC DNA]</scope>
    <source>
        <strain evidence="2">cv. 10/8</strain>
        <tissue evidence="1">Leaf</tissue>
    </source>
</reference>
<organism evidence="1 2">
    <name type="scientific">Trifolium medium</name>
    <dbReference type="NCBI Taxonomy" id="97028"/>
    <lineage>
        <taxon>Eukaryota</taxon>
        <taxon>Viridiplantae</taxon>
        <taxon>Streptophyta</taxon>
        <taxon>Embryophyta</taxon>
        <taxon>Tracheophyta</taxon>
        <taxon>Spermatophyta</taxon>
        <taxon>Magnoliopsida</taxon>
        <taxon>eudicotyledons</taxon>
        <taxon>Gunneridae</taxon>
        <taxon>Pentapetalae</taxon>
        <taxon>rosids</taxon>
        <taxon>fabids</taxon>
        <taxon>Fabales</taxon>
        <taxon>Fabaceae</taxon>
        <taxon>Papilionoideae</taxon>
        <taxon>50 kb inversion clade</taxon>
        <taxon>NPAAA clade</taxon>
        <taxon>Hologalegina</taxon>
        <taxon>IRL clade</taxon>
        <taxon>Trifolieae</taxon>
        <taxon>Trifolium</taxon>
    </lineage>
</organism>
<dbReference type="Proteomes" id="UP000265520">
    <property type="component" value="Unassembled WGS sequence"/>
</dbReference>
<keyword evidence="2" id="KW-1185">Reference proteome</keyword>
<evidence type="ECO:0000313" key="2">
    <source>
        <dbReference type="Proteomes" id="UP000265520"/>
    </source>
</evidence>
<feature type="non-terminal residue" evidence="1">
    <location>
        <position position="1"/>
    </location>
</feature>
<comment type="caution">
    <text evidence="1">The sequence shown here is derived from an EMBL/GenBank/DDBJ whole genome shotgun (WGS) entry which is preliminary data.</text>
</comment>
<accession>A0A392TAP5</accession>